<dbReference type="Pfam" id="PF14905">
    <property type="entry name" value="OMP_b-brl_3"/>
    <property type="match status" value="1"/>
</dbReference>
<evidence type="ECO:0000256" key="3">
    <source>
        <dbReference type="ARBA" id="ARBA00022448"/>
    </source>
</evidence>
<dbReference type="InterPro" id="IPR036942">
    <property type="entry name" value="Beta-barrel_TonB_sf"/>
</dbReference>
<dbReference type="InterPro" id="IPR041700">
    <property type="entry name" value="OMP_b-brl_3"/>
</dbReference>
<dbReference type="PROSITE" id="PS52016">
    <property type="entry name" value="TONB_DEPENDENT_REC_3"/>
    <property type="match status" value="1"/>
</dbReference>
<evidence type="ECO:0000256" key="4">
    <source>
        <dbReference type="ARBA" id="ARBA00022452"/>
    </source>
</evidence>
<protein>
    <submittedName>
        <fullName evidence="14">TonB-dependent receptor</fullName>
    </submittedName>
</protein>
<evidence type="ECO:0000259" key="13">
    <source>
        <dbReference type="Pfam" id="PF14905"/>
    </source>
</evidence>
<proteinExistence type="inferred from homology"/>
<dbReference type="GO" id="GO:0009279">
    <property type="term" value="C:cell outer membrane"/>
    <property type="evidence" value="ECO:0007669"/>
    <property type="project" value="UniProtKB-SubCell"/>
</dbReference>
<comment type="caution">
    <text evidence="14">The sequence shown here is derived from an EMBL/GenBank/DDBJ whole genome shotgun (WGS) entry which is preliminary data.</text>
</comment>
<comment type="subcellular location">
    <subcellularLocation>
        <location evidence="1 9">Cell outer membrane</location>
        <topology evidence="1 9">Multi-pass membrane protein</topology>
    </subcellularLocation>
</comment>
<dbReference type="OrthoDB" id="910296at2"/>
<organism evidence="14 15">
    <name type="scientific">Massilia psychrophila</name>
    <dbReference type="NCBI Taxonomy" id="1603353"/>
    <lineage>
        <taxon>Bacteria</taxon>
        <taxon>Pseudomonadati</taxon>
        <taxon>Pseudomonadota</taxon>
        <taxon>Betaproteobacteria</taxon>
        <taxon>Burkholderiales</taxon>
        <taxon>Oxalobacteraceae</taxon>
        <taxon>Telluria group</taxon>
        <taxon>Massilia</taxon>
    </lineage>
</organism>
<feature type="signal peptide" evidence="11">
    <location>
        <begin position="1"/>
        <end position="33"/>
    </location>
</feature>
<dbReference type="RefSeq" id="WP_099916268.1">
    <property type="nucleotide sequence ID" value="NZ_BMHS01000015.1"/>
</dbReference>
<keyword evidence="8 9" id="KW-0998">Cell outer membrane</keyword>
<evidence type="ECO:0000256" key="10">
    <source>
        <dbReference type="SAM" id="MobiDB-lite"/>
    </source>
</evidence>
<sequence length="768" mass="81892">MTISPRLPLLLTRSALSGAILGALAGLAQPALAQTGAAPVVVAKPPVKKTDAPESAIDATVTVTGNRPTNRIDRQVYDVKNDVSATNGSAADALGNVPSVAVDPDGTLTLRGSTRVQVYVDGKPSAMMQGDNRGATLNAMPAEDIESVEVINNPGAQFGNEAGGGPILNLVMRRNRKPGGFGAVNASGGTAGRYNSGVSGSYNSGAFGIQGGASVRRDGRDSSWDIDRVRADPVTKIANRSAQDGSSSGLRDAASVNTALTWNLGTRDTLGANVTLSRLSNDSRSQDRYVSFGANDVTNSDYLRTTRGSGYSDSGALGARFDHKGELPGEVAKFDVRVSSMLNDSASAYSNAYAIRPPRALDNASRQQSLTGNRLVDFTGDYERPVDQAFVKLGYKLASHKNSFDTRYTDIDIATLGETVNTARSNRFELDETSVALYASYQFRLDQHWSVLAGLRTELTRMDFLQLNGQPDASNRYVNTIPSMFVTYRISDQTNIRLSYAHRIRRPGAGELNPFVVYRDEFNVSSGNPNLKPTSTDAFELGYESRLGALDTNLRGYYRKDTGLISERKSFISDTVILTTKDNAGSNQSGGLEFTLSGKLLPKLSLNTSGNLAYVEQRIFGSLTSGETTRHAVSLSGRARISYQISSEDQLQVAINGQGKTLSGQGYRQPNVTTNVSLRHAITPALSLVLNVTDVFNGNKNETITDTDLLKETSIRRSAGRIAYLGLTYRFGGPAAAEPGWRGPGQNYGDGPGAGPAGRPGMGSGPRG</sequence>
<keyword evidence="7 14" id="KW-0675">Receptor</keyword>
<evidence type="ECO:0000313" key="14">
    <source>
        <dbReference type="EMBL" id="PIL39512.1"/>
    </source>
</evidence>
<feature type="domain" description="TonB-dependent receptor plug" evidence="12">
    <location>
        <begin position="83"/>
        <end position="165"/>
    </location>
</feature>
<keyword evidence="11" id="KW-0732">Signal</keyword>
<dbReference type="AlphaFoldDB" id="A0A2G8T0K5"/>
<name>A0A2G8T0K5_9BURK</name>
<dbReference type="Proteomes" id="UP000228593">
    <property type="component" value="Unassembled WGS sequence"/>
</dbReference>
<reference evidence="14 15" key="1">
    <citation type="submission" date="2017-10" db="EMBL/GenBank/DDBJ databases">
        <title>Massilia psychrophilum sp. nov., a novel purple-pigmented bacterium isolated from Tianshan glacier, Xinjiang Municipality, China.</title>
        <authorList>
            <person name="Wang H."/>
        </authorList>
    </citation>
    <scope>NUCLEOTIDE SEQUENCE [LARGE SCALE GENOMIC DNA]</scope>
    <source>
        <strain evidence="14 15">JCM 30813</strain>
    </source>
</reference>
<evidence type="ECO:0000256" key="5">
    <source>
        <dbReference type="ARBA" id="ARBA00022692"/>
    </source>
</evidence>
<dbReference type="PANTHER" id="PTHR40980:SF4">
    <property type="entry name" value="TONB-DEPENDENT RECEPTOR-LIKE BETA-BARREL DOMAIN-CONTAINING PROTEIN"/>
    <property type="match status" value="1"/>
</dbReference>
<feature type="chain" id="PRO_5013788969" evidence="11">
    <location>
        <begin position="34"/>
        <end position="768"/>
    </location>
</feature>
<evidence type="ECO:0000256" key="7">
    <source>
        <dbReference type="ARBA" id="ARBA00023170"/>
    </source>
</evidence>
<keyword evidence="5 9" id="KW-0812">Transmembrane</keyword>
<evidence type="ECO:0000256" key="9">
    <source>
        <dbReference type="PROSITE-ProRule" id="PRU01360"/>
    </source>
</evidence>
<dbReference type="InterPro" id="IPR012910">
    <property type="entry name" value="Plug_dom"/>
</dbReference>
<accession>A0A2G8T0K5</accession>
<keyword evidence="6 9" id="KW-0472">Membrane</keyword>
<feature type="domain" description="Outer membrane protein beta-barrel" evidence="13">
    <location>
        <begin position="328"/>
        <end position="729"/>
    </location>
</feature>
<dbReference type="InterPro" id="IPR037066">
    <property type="entry name" value="Plug_dom_sf"/>
</dbReference>
<dbReference type="InterPro" id="IPR039426">
    <property type="entry name" value="TonB-dep_rcpt-like"/>
</dbReference>
<keyword evidence="4 9" id="KW-1134">Transmembrane beta strand</keyword>
<comment type="similarity">
    <text evidence="2 9">Belongs to the TonB-dependent receptor family.</text>
</comment>
<evidence type="ECO:0000259" key="12">
    <source>
        <dbReference type="Pfam" id="PF07715"/>
    </source>
</evidence>
<evidence type="ECO:0000256" key="1">
    <source>
        <dbReference type="ARBA" id="ARBA00004571"/>
    </source>
</evidence>
<feature type="region of interest" description="Disordered" evidence="10">
    <location>
        <begin position="738"/>
        <end position="768"/>
    </location>
</feature>
<keyword evidence="15" id="KW-1185">Reference proteome</keyword>
<evidence type="ECO:0000256" key="8">
    <source>
        <dbReference type="ARBA" id="ARBA00023237"/>
    </source>
</evidence>
<evidence type="ECO:0000256" key="11">
    <source>
        <dbReference type="SAM" id="SignalP"/>
    </source>
</evidence>
<evidence type="ECO:0000256" key="2">
    <source>
        <dbReference type="ARBA" id="ARBA00009810"/>
    </source>
</evidence>
<keyword evidence="3 9" id="KW-0813">Transport</keyword>
<dbReference type="SUPFAM" id="SSF56935">
    <property type="entry name" value="Porins"/>
    <property type="match status" value="1"/>
</dbReference>
<dbReference type="PANTHER" id="PTHR40980">
    <property type="entry name" value="PLUG DOMAIN-CONTAINING PROTEIN"/>
    <property type="match status" value="1"/>
</dbReference>
<evidence type="ECO:0000313" key="15">
    <source>
        <dbReference type="Proteomes" id="UP000228593"/>
    </source>
</evidence>
<evidence type="ECO:0000256" key="6">
    <source>
        <dbReference type="ARBA" id="ARBA00023136"/>
    </source>
</evidence>
<feature type="compositionally biased region" description="Gly residues" evidence="10">
    <location>
        <begin position="742"/>
        <end position="768"/>
    </location>
</feature>
<dbReference type="Gene3D" id="2.40.170.20">
    <property type="entry name" value="TonB-dependent receptor, beta-barrel domain"/>
    <property type="match status" value="1"/>
</dbReference>
<dbReference type="EMBL" id="PDOB01000017">
    <property type="protein sequence ID" value="PIL39512.1"/>
    <property type="molecule type" value="Genomic_DNA"/>
</dbReference>
<gene>
    <name evidence="14" type="ORF">CR103_12210</name>
</gene>
<dbReference type="Pfam" id="PF07715">
    <property type="entry name" value="Plug"/>
    <property type="match status" value="1"/>
</dbReference>
<dbReference type="Gene3D" id="2.170.130.10">
    <property type="entry name" value="TonB-dependent receptor, plug domain"/>
    <property type="match status" value="1"/>
</dbReference>